<dbReference type="SUPFAM" id="SSF56112">
    <property type="entry name" value="Protein kinase-like (PK-like)"/>
    <property type="match status" value="1"/>
</dbReference>
<organism evidence="2 3">
    <name type="scientific">Nocardiopsis tropica</name>
    <dbReference type="NCBI Taxonomy" id="109330"/>
    <lineage>
        <taxon>Bacteria</taxon>
        <taxon>Bacillati</taxon>
        <taxon>Actinomycetota</taxon>
        <taxon>Actinomycetes</taxon>
        <taxon>Streptosporangiales</taxon>
        <taxon>Nocardiopsidaceae</taxon>
        <taxon>Nocardiopsis</taxon>
    </lineage>
</organism>
<sequence>MADITPELVRALVAEQFPRWRDLPVRPVASQGWDNRTFRLGDELVVRLPSGEGYVAAVAKEDRCLPRLAGHLPLAVPVPVATDWPAAAYPFPWSVRRWLPGVTVEAATGIDRTRLARDLGAFLTALRRAPTGPGPASGAHSHHRGCHPGVYGHQVEQALERLGGAVDAASCRRIWAEAVRSTWSGAPTWCHGDVAVGNLLTTDGTLSAVIDFGCCSVGDPACDLVMAWTFFTAEERPVFREAVGLPSDTWRRARGWALWKALVTMAGLSSPDQRGVQRRVLSHVLADPVTG</sequence>
<dbReference type="PANTHER" id="PTHR21310">
    <property type="entry name" value="AMINOGLYCOSIDE PHOSPHOTRANSFERASE-RELATED-RELATED"/>
    <property type="match status" value="1"/>
</dbReference>
<evidence type="ECO:0000259" key="1">
    <source>
        <dbReference type="Pfam" id="PF01636"/>
    </source>
</evidence>
<dbReference type="CDD" id="cd05155">
    <property type="entry name" value="APH_ChoK_like_1"/>
    <property type="match status" value="1"/>
</dbReference>
<dbReference type="Gene3D" id="3.90.1200.10">
    <property type="match status" value="1"/>
</dbReference>
<dbReference type="InterPro" id="IPR002575">
    <property type="entry name" value="Aminoglycoside_PTrfase"/>
</dbReference>
<dbReference type="GO" id="GO:0016740">
    <property type="term" value="F:transferase activity"/>
    <property type="evidence" value="ECO:0007669"/>
    <property type="project" value="UniProtKB-KW"/>
</dbReference>
<dbReference type="Pfam" id="PF01636">
    <property type="entry name" value="APH"/>
    <property type="match status" value="1"/>
</dbReference>
<dbReference type="PANTHER" id="PTHR21310:SF42">
    <property type="entry name" value="BIFUNCTIONAL AAC_APH"/>
    <property type="match status" value="1"/>
</dbReference>
<proteinExistence type="predicted"/>
<dbReference type="EMBL" id="JAUUCC010000018">
    <property type="protein sequence ID" value="MEE2050726.1"/>
    <property type="molecule type" value="Genomic_DNA"/>
</dbReference>
<evidence type="ECO:0000313" key="3">
    <source>
        <dbReference type="Proteomes" id="UP001348641"/>
    </source>
</evidence>
<keyword evidence="2" id="KW-0808">Transferase</keyword>
<dbReference type="EC" id="2.7.-.-" evidence="2"/>
<name>A0ABU7KN52_9ACTN</name>
<dbReference type="InterPro" id="IPR011009">
    <property type="entry name" value="Kinase-like_dom_sf"/>
</dbReference>
<comment type="caution">
    <text evidence="2">The sequence shown here is derived from an EMBL/GenBank/DDBJ whole genome shotgun (WGS) entry which is preliminary data.</text>
</comment>
<gene>
    <name evidence="2" type="ORF">Q8A49_09465</name>
</gene>
<dbReference type="Gene3D" id="3.30.200.20">
    <property type="entry name" value="Phosphorylase Kinase, domain 1"/>
    <property type="match status" value="1"/>
</dbReference>
<evidence type="ECO:0000313" key="2">
    <source>
        <dbReference type="EMBL" id="MEE2050726.1"/>
    </source>
</evidence>
<dbReference type="Proteomes" id="UP001348641">
    <property type="component" value="Unassembled WGS sequence"/>
</dbReference>
<dbReference type="InterPro" id="IPR051678">
    <property type="entry name" value="AGP_Transferase"/>
</dbReference>
<protein>
    <submittedName>
        <fullName evidence="2">Aminoglycoside phosphotransferase family protein</fullName>
        <ecNumber evidence="2">2.7.-.-</ecNumber>
    </submittedName>
</protein>
<dbReference type="RefSeq" id="WP_330157917.1">
    <property type="nucleotide sequence ID" value="NZ_BAAAJA010000008.1"/>
</dbReference>
<accession>A0ABU7KN52</accession>
<feature type="domain" description="Aminoglycoside phosphotransferase" evidence="1">
    <location>
        <begin position="29"/>
        <end position="256"/>
    </location>
</feature>
<reference evidence="2 3" key="1">
    <citation type="submission" date="2023-07" db="EMBL/GenBank/DDBJ databases">
        <authorList>
            <person name="Girao M."/>
            <person name="Carvalho M.F."/>
        </authorList>
    </citation>
    <scope>NUCLEOTIDE SEQUENCE [LARGE SCALE GENOMIC DNA]</scope>
    <source>
        <strain evidence="2 3">66/93</strain>
    </source>
</reference>